<keyword evidence="10" id="KW-1185">Reference proteome</keyword>
<keyword evidence="1" id="KW-1133">Transmembrane helix</keyword>
<evidence type="ECO:0000313" key="9">
    <source>
        <dbReference type="Proteomes" id="UP000429523"/>
    </source>
</evidence>
<feature type="transmembrane region" description="Helical" evidence="1">
    <location>
        <begin position="22"/>
        <end position="42"/>
    </location>
</feature>
<evidence type="ECO:0000313" key="14">
    <source>
        <dbReference type="Proteomes" id="UP000441208"/>
    </source>
</evidence>
<keyword evidence="1" id="KW-0812">Transmembrane</keyword>
<dbReference type="EMBL" id="QXGC01000178">
    <property type="protein sequence ID" value="KAE9246064.1"/>
    <property type="molecule type" value="Genomic_DNA"/>
</dbReference>
<reference evidence="9 10" key="1">
    <citation type="submission" date="2018-08" db="EMBL/GenBank/DDBJ databases">
        <title>Genomic investigation of the strawberry pathogen Phytophthora fragariae indicates pathogenicity is determined by transcriptional variation in three key races.</title>
        <authorList>
            <person name="Adams T.M."/>
            <person name="Armitage A.D."/>
            <person name="Sobczyk M.K."/>
            <person name="Bates H.J."/>
            <person name="Dunwell J.M."/>
            <person name="Nellist C.F."/>
            <person name="Harrison R.J."/>
        </authorList>
    </citation>
    <scope>NUCLEOTIDE SEQUENCE [LARGE SCALE GENOMIC DNA]</scope>
    <source>
        <strain evidence="8 11">A4</strain>
        <strain evidence="6 12">BC-1</strain>
        <strain evidence="7 15">BC-23</strain>
        <strain evidence="5 10">NOV-27</strain>
        <strain evidence="4 13">NOV-5</strain>
        <strain evidence="3 14">NOV-71</strain>
        <strain evidence="2 9">NOV-9</strain>
    </source>
</reference>
<evidence type="ECO:0000313" key="11">
    <source>
        <dbReference type="Proteomes" id="UP000437068"/>
    </source>
</evidence>
<dbReference type="Proteomes" id="UP000440367">
    <property type="component" value="Unassembled WGS sequence"/>
</dbReference>
<dbReference type="Proteomes" id="UP000441208">
    <property type="component" value="Unassembled WGS sequence"/>
</dbReference>
<name>A0A6A3QJT2_9STRA</name>
<organism evidence="3 14">
    <name type="scientific">Phytophthora fragariae</name>
    <dbReference type="NCBI Taxonomy" id="53985"/>
    <lineage>
        <taxon>Eukaryota</taxon>
        <taxon>Sar</taxon>
        <taxon>Stramenopiles</taxon>
        <taxon>Oomycota</taxon>
        <taxon>Peronosporomycetes</taxon>
        <taxon>Peronosporales</taxon>
        <taxon>Peronosporaceae</taxon>
        <taxon>Phytophthora</taxon>
    </lineage>
</organism>
<evidence type="ECO:0000313" key="4">
    <source>
        <dbReference type="EMBL" id="KAE9108487.1"/>
    </source>
</evidence>
<dbReference type="Proteomes" id="UP000476176">
    <property type="component" value="Unassembled WGS sequence"/>
</dbReference>
<dbReference type="Proteomes" id="UP000440732">
    <property type="component" value="Unassembled WGS sequence"/>
</dbReference>
<proteinExistence type="predicted"/>
<evidence type="ECO:0000256" key="1">
    <source>
        <dbReference type="SAM" id="Phobius"/>
    </source>
</evidence>
<sequence>MVTCHWPRRAALRPRLRSLPKLTFWLSAVSASMSMSALLSSLSPTSMGNLSG</sequence>
<evidence type="ECO:0000313" key="7">
    <source>
        <dbReference type="EMBL" id="KAE9246064.1"/>
    </source>
</evidence>
<evidence type="ECO:0000313" key="5">
    <source>
        <dbReference type="EMBL" id="KAE9177940.1"/>
    </source>
</evidence>
<dbReference type="Proteomes" id="UP000437068">
    <property type="component" value="Unassembled WGS sequence"/>
</dbReference>
<dbReference type="EMBL" id="QXGE01002271">
    <property type="protein sequence ID" value="KAE9283327.1"/>
    <property type="molecule type" value="Genomic_DNA"/>
</dbReference>
<evidence type="ECO:0000313" key="6">
    <source>
        <dbReference type="EMBL" id="KAE9188831.1"/>
    </source>
</evidence>
<evidence type="ECO:0000313" key="3">
    <source>
        <dbReference type="EMBL" id="KAE9077315.1"/>
    </source>
</evidence>
<dbReference type="EMBL" id="QXGB01002442">
    <property type="protein sequence ID" value="KAE9177940.1"/>
    <property type="molecule type" value="Genomic_DNA"/>
</dbReference>
<dbReference type="EMBL" id="QXGD01002425">
    <property type="protein sequence ID" value="KAE9188831.1"/>
    <property type="molecule type" value="Genomic_DNA"/>
</dbReference>
<dbReference type="Proteomes" id="UP000429523">
    <property type="component" value="Unassembled WGS sequence"/>
</dbReference>
<evidence type="ECO:0000313" key="2">
    <source>
        <dbReference type="EMBL" id="KAE8927048.1"/>
    </source>
</evidence>
<comment type="caution">
    <text evidence="3">The sequence shown here is derived from an EMBL/GenBank/DDBJ whole genome shotgun (WGS) entry which is preliminary data.</text>
</comment>
<evidence type="ECO:0000313" key="13">
    <source>
        <dbReference type="Proteomes" id="UP000440732"/>
    </source>
</evidence>
<dbReference type="EMBL" id="QXFZ01002419">
    <property type="protein sequence ID" value="KAE9077315.1"/>
    <property type="molecule type" value="Genomic_DNA"/>
</dbReference>
<evidence type="ECO:0000313" key="10">
    <source>
        <dbReference type="Proteomes" id="UP000433483"/>
    </source>
</evidence>
<dbReference type="EMBL" id="QXGA01001866">
    <property type="protein sequence ID" value="KAE9108487.1"/>
    <property type="molecule type" value="Genomic_DNA"/>
</dbReference>
<dbReference type="EMBL" id="QXGF01001920">
    <property type="protein sequence ID" value="KAE8927048.1"/>
    <property type="molecule type" value="Genomic_DNA"/>
</dbReference>
<evidence type="ECO:0000313" key="8">
    <source>
        <dbReference type="EMBL" id="KAE9283327.1"/>
    </source>
</evidence>
<evidence type="ECO:0000313" key="15">
    <source>
        <dbReference type="Proteomes" id="UP000476176"/>
    </source>
</evidence>
<keyword evidence="1" id="KW-0472">Membrane</keyword>
<dbReference type="AlphaFoldDB" id="A0A6A3QJT2"/>
<gene>
    <name evidence="8" type="ORF">PF001_g22907</name>
    <name evidence="6" type="ORF">PF002_g25207</name>
    <name evidence="7" type="ORF">PF004_g4963</name>
    <name evidence="5" type="ORF">PF005_g24289</name>
    <name evidence="4" type="ORF">PF006_g20869</name>
    <name evidence="3" type="ORF">PF007_g24289</name>
    <name evidence="2" type="ORF">PF009_g22775</name>
</gene>
<dbReference type="Proteomes" id="UP000433483">
    <property type="component" value="Unassembled WGS sequence"/>
</dbReference>
<accession>A0A6A3QJT2</accession>
<evidence type="ECO:0000313" key="12">
    <source>
        <dbReference type="Proteomes" id="UP000440367"/>
    </source>
</evidence>
<protein>
    <submittedName>
        <fullName evidence="3">Uncharacterized protein</fullName>
    </submittedName>
</protein>